<evidence type="ECO:0000256" key="1">
    <source>
        <dbReference type="ARBA" id="ARBA00006484"/>
    </source>
</evidence>
<sequence length="250" mass="27504">MRGIQLRVFMEDRLNVVHQAGQVDTKRLFYVQKLDVFTLDRITKSLKKEIQMKIIVVGGTGLIGDAVCKELKQRHTVITVGHTNGDFQVDIRDARSIELLYKSIGSFDAVVAVTGEVYFETLTAFTEEQYTIGLNSKLMGQVRLVLIGLKYINKGGSFTLTSGVLSHDPILTGTSASMVNGAIDSFVKSAAIELPHHLRINAVSPTVISEAMSRYAPFFRGFEPVPVNRVALAYSKSIEGAQTGMVYSVE</sequence>
<dbReference type="InterPro" id="IPR051122">
    <property type="entry name" value="SDR_DHRS6-like"/>
</dbReference>
<keyword evidence="2" id="KW-0560">Oxidoreductase</keyword>
<dbReference type="PANTHER" id="PTHR43477:SF1">
    <property type="entry name" value="DIHYDROANTICAPSIN 7-DEHYDROGENASE"/>
    <property type="match status" value="1"/>
</dbReference>
<dbReference type="InterPro" id="IPR036291">
    <property type="entry name" value="NAD(P)-bd_dom_sf"/>
</dbReference>
<evidence type="ECO:0000313" key="4">
    <source>
        <dbReference type="Proteomes" id="UP000054695"/>
    </source>
</evidence>
<name>A0A0W0RX42_LEGBO</name>
<dbReference type="CDD" id="cd11731">
    <property type="entry name" value="Lin1944_like_SDR_c"/>
    <property type="match status" value="1"/>
</dbReference>
<dbReference type="PRINTS" id="PR00081">
    <property type="entry name" value="GDHRDH"/>
</dbReference>
<dbReference type="AlphaFoldDB" id="A0A0W0RX42"/>
<dbReference type="STRING" id="447.Lboz_0760"/>
<organism evidence="3 4">
    <name type="scientific">Legionella bozemanae</name>
    <name type="common">Fluoribacter bozemanae</name>
    <dbReference type="NCBI Taxonomy" id="447"/>
    <lineage>
        <taxon>Bacteria</taxon>
        <taxon>Pseudomonadati</taxon>
        <taxon>Pseudomonadota</taxon>
        <taxon>Gammaproteobacteria</taxon>
        <taxon>Legionellales</taxon>
        <taxon>Legionellaceae</taxon>
        <taxon>Legionella</taxon>
    </lineage>
</organism>
<dbReference type="SUPFAM" id="SSF51735">
    <property type="entry name" value="NAD(P)-binding Rossmann-fold domains"/>
    <property type="match status" value="1"/>
</dbReference>
<proteinExistence type="inferred from homology"/>
<dbReference type="Gene3D" id="3.40.50.720">
    <property type="entry name" value="NAD(P)-binding Rossmann-like Domain"/>
    <property type="match status" value="1"/>
</dbReference>
<dbReference type="Pfam" id="PF13561">
    <property type="entry name" value="adh_short_C2"/>
    <property type="match status" value="1"/>
</dbReference>
<dbReference type="GO" id="GO:0016491">
    <property type="term" value="F:oxidoreductase activity"/>
    <property type="evidence" value="ECO:0007669"/>
    <property type="project" value="UniProtKB-KW"/>
</dbReference>
<dbReference type="NCBIfam" id="NF005754">
    <property type="entry name" value="PRK07578.1"/>
    <property type="match status" value="1"/>
</dbReference>
<protein>
    <submittedName>
        <fullName evidence="3">Short chain dehydrogenase</fullName>
    </submittedName>
</protein>
<evidence type="ECO:0000313" key="3">
    <source>
        <dbReference type="EMBL" id="KTC75660.1"/>
    </source>
</evidence>
<dbReference type="Proteomes" id="UP000054695">
    <property type="component" value="Unassembled WGS sequence"/>
</dbReference>
<gene>
    <name evidence="3" type="ORF">Lboz_0760</name>
</gene>
<accession>A0A0W0RX42</accession>
<keyword evidence="4" id="KW-1185">Reference proteome</keyword>
<dbReference type="InterPro" id="IPR002347">
    <property type="entry name" value="SDR_fam"/>
</dbReference>
<reference evidence="3 4" key="1">
    <citation type="submission" date="2015-11" db="EMBL/GenBank/DDBJ databases">
        <title>Genomic analysis of 38 Legionella species identifies large and diverse effector repertoires.</title>
        <authorList>
            <person name="Burstein D."/>
            <person name="Amaro F."/>
            <person name="Zusman T."/>
            <person name="Lifshitz Z."/>
            <person name="Cohen O."/>
            <person name="Gilbert J.A."/>
            <person name="Pupko T."/>
            <person name="Shuman H.A."/>
            <person name="Segal G."/>
        </authorList>
    </citation>
    <scope>NUCLEOTIDE SEQUENCE [LARGE SCALE GENOMIC DNA]</scope>
    <source>
        <strain evidence="3 4">WIGA</strain>
    </source>
</reference>
<comment type="similarity">
    <text evidence="1">Belongs to the short-chain dehydrogenases/reductases (SDR) family.</text>
</comment>
<dbReference type="PANTHER" id="PTHR43477">
    <property type="entry name" value="DIHYDROANTICAPSIN 7-DEHYDROGENASE"/>
    <property type="match status" value="1"/>
</dbReference>
<dbReference type="EMBL" id="LNXU01000008">
    <property type="protein sequence ID" value="KTC75660.1"/>
    <property type="molecule type" value="Genomic_DNA"/>
</dbReference>
<dbReference type="PATRIC" id="fig|447.4.peg.822"/>
<evidence type="ECO:0000256" key="2">
    <source>
        <dbReference type="ARBA" id="ARBA00023002"/>
    </source>
</evidence>
<comment type="caution">
    <text evidence="3">The sequence shown here is derived from an EMBL/GenBank/DDBJ whole genome shotgun (WGS) entry which is preliminary data.</text>
</comment>